<accession>A0ABP9JBG1</accession>
<keyword evidence="3" id="KW-1185">Reference proteome</keyword>
<name>A0ABP9JBG1_9ACTN</name>
<protein>
    <submittedName>
        <fullName evidence="2">Uncharacterized protein</fullName>
    </submittedName>
</protein>
<comment type="caution">
    <text evidence="2">The sequence shown here is derived from an EMBL/GenBank/DDBJ whole genome shotgun (WGS) entry which is preliminary data.</text>
</comment>
<proteinExistence type="predicted"/>
<organism evidence="2 3">
    <name type="scientific">Streptomyces siamensis</name>
    <dbReference type="NCBI Taxonomy" id="1274986"/>
    <lineage>
        <taxon>Bacteria</taxon>
        <taxon>Bacillati</taxon>
        <taxon>Actinomycetota</taxon>
        <taxon>Actinomycetes</taxon>
        <taxon>Kitasatosporales</taxon>
        <taxon>Streptomycetaceae</taxon>
        <taxon>Streptomyces</taxon>
    </lineage>
</organism>
<evidence type="ECO:0000256" key="1">
    <source>
        <dbReference type="SAM" id="MobiDB-lite"/>
    </source>
</evidence>
<feature type="compositionally biased region" description="Polar residues" evidence="1">
    <location>
        <begin position="39"/>
        <end position="48"/>
    </location>
</feature>
<feature type="region of interest" description="Disordered" evidence="1">
    <location>
        <begin position="32"/>
        <end position="65"/>
    </location>
</feature>
<evidence type="ECO:0000313" key="3">
    <source>
        <dbReference type="Proteomes" id="UP001501759"/>
    </source>
</evidence>
<evidence type="ECO:0000313" key="2">
    <source>
        <dbReference type="EMBL" id="GAA5026801.1"/>
    </source>
</evidence>
<dbReference type="Proteomes" id="UP001501759">
    <property type="component" value="Unassembled WGS sequence"/>
</dbReference>
<dbReference type="EMBL" id="BAABKB010000030">
    <property type="protein sequence ID" value="GAA5026801.1"/>
    <property type="molecule type" value="Genomic_DNA"/>
</dbReference>
<gene>
    <name evidence="2" type="ORF">GCM10023335_62930</name>
</gene>
<sequence length="65" mass="6987">MCLRPPCDGARDGLQEVPHVTIAALAWGMGGLDEPHAARNSQDASSQRSESEAWIDDEEGSIDVH</sequence>
<feature type="compositionally biased region" description="Acidic residues" evidence="1">
    <location>
        <begin position="53"/>
        <end position="65"/>
    </location>
</feature>
<reference evidence="3" key="1">
    <citation type="journal article" date="2019" name="Int. J. Syst. Evol. Microbiol.">
        <title>The Global Catalogue of Microorganisms (GCM) 10K type strain sequencing project: providing services to taxonomists for standard genome sequencing and annotation.</title>
        <authorList>
            <consortium name="The Broad Institute Genomics Platform"/>
            <consortium name="The Broad Institute Genome Sequencing Center for Infectious Disease"/>
            <person name="Wu L."/>
            <person name="Ma J."/>
        </authorList>
    </citation>
    <scope>NUCLEOTIDE SEQUENCE [LARGE SCALE GENOMIC DNA]</scope>
    <source>
        <strain evidence="3">JCM 18409</strain>
    </source>
</reference>